<evidence type="ECO:0000313" key="2">
    <source>
        <dbReference type="EMBL" id="KKS43454.1"/>
    </source>
</evidence>
<protein>
    <submittedName>
        <fullName evidence="2">Uncharacterized protein</fullName>
    </submittedName>
</protein>
<dbReference type="EMBL" id="LCDA01000001">
    <property type="protein sequence ID" value="KKS43454.1"/>
    <property type="molecule type" value="Genomic_DNA"/>
</dbReference>
<comment type="caution">
    <text evidence="2">The sequence shown here is derived from an EMBL/GenBank/DDBJ whole genome shotgun (WGS) entry which is preliminary data.</text>
</comment>
<proteinExistence type="predicted"/>
<name>A0A0G0Z3X5_9BACT</name>
<evidence type="ECO:0000256" key="1">
    <source>
        <dbReference type="SAM" id="MobiDB-lite"/>
    </source>
</evidence>
<sequence>MSEIQLSERMQRLIEKKGGIPGVDNVSLPREQKTETVPSTEIEKKIDEYNASDDLSLVLAVVSREDRSDTTRYLEHKEKVNEANNRLKEHGVDVDSFTRRDIQVGTEEGNKVLGQRKAVLREMLVKIKEDKDLNDEEKKIVDIINLKVSDLRRNEEFQGEIKKEKQTTIVPKQEKENPPQEERKKSETDQRLENIGRYPALLEQRRALMTLRDMLVKKGASPEDIEKVNGAARALTEKENQRIQEYREKGEMRPELEESLSRYNVELEKAYDMSANIINVYQMSPMEGVLTRSLAEVRSVGVDGEDLAKELEKELLDMGLLHDLRLMVNSRGAVDDSMLKYASELKGKQFDRLIHLQDRMSQHDNDGVTLCLAKIDEEARRSYNDINGNKNNIFKLEDPNLEDRVLEATKSNRLHYLIARDLYRVTGGEARYGVAGYAHQDGSKGNAWVIEKNGDDNNGAFFRKAMNKRRDLVGAVDSTASGNYVLRYWPELWKHLDPGVSSFWEKLWSDAEKAAGENASFFKTQSEIRMKVDNEVGIPPREYAVLTVEALRNLRLGVEEPGKVSLDNEIAFNTWLETIGKVSTTMSKEIQYMSNPNFKSFQSILGVDYYPVIMRERLKDGKKIRINREQYLLERLGDLVENYKKSQTMSLTQMAKELNEYRVSGFLFRTDEELKDFKKRYGIPEGGKAEDLQNLKDFGKKLTGKDSGARKVAGSVAGDILEKILKGGF</sequence>
<dbReference type="AlphaFoldDB" id="A0A0G0Z3X5"/>
<reference evidence="2 3" key="1">
    <citation type="journal article" date="2015" name="Nature">
        <title>rRNA introns, odd ribosomes, and small enigmatic genomes across a large radiation of phyla.</title>
        <authorList>
            <person name="Brown C.T."/>
            <person name="Hug L.A."/>
            <person name="Thomas B.C."/>
            <person name="Sharon I."/>
            <person name="Castelle C.J."/>
            <person name="Singh A."/>
            <person name="Wilkins M.J."/>
            <person name="Williams K.H."/>
            <person name="Banfield J.F."/>
        </authorList>
    </citation>
    <scope>NUCLEOTIDE SEQUENCE [LARGE SCALE GENOMIC DNA]</scope>
</reference>
<evidence type="ECO:0000313" key="3">
    <source>
        <dbReference type="Proteomes" id="UP000033854"/>
    </source>
</evidence>
<dbReference type="Proteomes" id="UP000033854">
    <property type="component" value="Unassembled WGS sequence"/>
</dbReference>
<gene>
    <name evidence="2" type="ORF">UV06_C0001G0188</name>
</gene>
<feature type="region of interest" description="Disordered" evidence="1">
    <location>
        <begin position="164"/>
        <end position="192"/>
    </location>
</feature>
<accession>A0A0G0Z3X5</accession>
<organism evidence="2 3">
    <name type="scientific">Candidatus Collierbacteria bacterium GW2011_GWA2_42_17</name>
    <dbReference type="NCBI Taxonomy" id="1618378"/>
    <lineage>
        <taxon>Bacteria</taxon>
        <taxon>Candidatus Collieribacteriota</taxon>
    </lineage>
</organism>
<feature type="region of interest" description="Disordered" evidence="1">
    <location>
        <begin position="15"/>
        <end position="39"/>
    </location>
</feature>